<evidence type="ECO:0000256" key="2">
    <source>
        <dbReference type="ARBA" id="ARBA00022630"/>
    </source>
</evidence>
<evidence type="ECO:0000256" key="5">
    <source>
        <dbReference type="PIRNR" id="PIRNR005426"/>
    </source>
</evidence>
<organism evidence="7 8">
    <name type="scientific">Entomomonas moraniae</name>
    <dbReference type="NCBI Taxonomy" id="2213226"/>
    <lineage>
        <taxon>Bacteria</taxon>
        <taxon>Pseudomonadati</taxon>
        <taxon>Pseudomonadota</taxon>
        <taxon>Gammaproteobacteria</taxon>
        <taxon>Pseudomonadales</taxon>
        <taxon>Pseudomonadaceae</taxon>
        <taxon>Entomomonas</taxon>
    </lineage>
</organism>
<feature type="domain" description="Nitroreductase" evidence="6">
    <location>
        <begin position="12"/>
        <end position="161"/>
    </location>
</feature>
<keyword evidence="5" id="KW-0521">NADP</keyword>
<evidence type="ECO:0000256" key="4">
    <source>
        <dbReference type="ARBA" id="ARBA00023002"/>
    </source>
</evidence>
<dbReference type="Pfam" id="PF00881">
    <property type="entry name" value="Nitroreductase"/>
    <property type="match status" value="1"/>
</dbReference>
<reference evidence="8" key="1">
    <citation type="submission" date="2018-06" db="EMBL/GenBank/DDBJ databases">
        <title>Complete genome of Pseudomonas insecticola strain QZS01.</title>
        <authorList>
            <person name="Wang J."/>
            <person name="Su Q."/>
        </authorList>
    </citation>
    <scope>NUCLEOTIDE SEQUENCE [LARGE SCALE GENOMIC DNA]</scope>
    <source>
        <strain evidence="8">QZS01</strain>
    </source>
</reference>
<protein>
    <submittedName>
        <fullName evidence="7">Oxygen-insensitive NADPH nitroreductase</fullName>
    </submittedName>
</protein>
<dbReference type="RefSeq" id="WP_127163851.1">
    <property type="nucleotide sequence ID" value="NZ_CP029822.1"/>
</dbReference>
<sequence>MNHVIDQMQKHISVRKYTDQAIPQSVLEEILIAAQGASSSNFIQAYSVISVEDTEKKQLLADYSNNPHVATCAVFLVFCADLARLNAACLQHNTVVQSDSMENLLVSTIDATLFAQNVALAAESKGYGICFIGGIRNQPEKINELLNIPHLVFPVFGMTIGVPVKQNQVKPRLPLQAILHKECYDANKYPALLSQYDHTMQTYYQTRGTNQKNDDWTHNMSQFISQLKRPHMKDFLAKQNFKAE</sequence>
<dbReference type="CDD" id="cd02146">
    <property type="entry name" value="NfsA-like"/>
    <property type="match status" value="1"/>
</dbReference>
<keyword evidence="4 5" id="KW-0560">Oxidoreductase</keyword>
<comment type="similarity">
    <text evidence="1 5">Belongs to the flavin oxidoreductase frp family.</text>
</comment>
<dbReference type="KEGG" id="emo:DM558_09900"/>
<keyword evidence="2 5" id="KW-0285">Flavoprotein</keyword>
<evidence type="ECO:0000256" key="3">
    <source>
        <dbReference type="ARBA" id="ARBA00022643"/>
    </source>
</evidence>
<dbReference type="NCBIfam" id="NF008033">
    <property type="entry name" value="PRK10765.1"/>
    <property type="match status" value="1"/>
</dbReference>
<evidence type="ECO:0000313" key="8">
    <source>
        <dbReference type="Proteomes" id="UP000273143"/>
    </source>
</evidence>
<dbReference type="PANTHER" id="PTHR43425:SF3">
    <property type="entry name" value="NADPH-DEPENDENT OXIDOREDUCTASE"/>
    <property type="match status" value="1"/>
</dbReference>
<dbReference type="Proteomes" id="UP000273143">
    <property type="component" value="Chromosome"/>
</dbReference>
<dbReference type="Gene3D" id="3.40.109.10">
    <property type="entry name" value="NADH Oxidase"/>
    <property type="match status" value="1"/>
</dbReference>
<dbReference type="AlphaFoldDB" id="A0A3S9XFJ7"/>
<dbReference type="InterPro" id="IPR016446">
    <property type="entry name" value="Flavin_OxRdtase_Frp"/>
</dbReference>
<dbReference type="EMBL" id="CP029822">
    <property type="protein sequence ID" value="AZS51066.1"/>
    <property type="molecule type" value="Genomic_DNA"/>
</dbReference>
<evidence type="ECO:0000256" key="1">
    <source>
        <dbReference type="ARBA" id="ARBA00008366"/>
    </source>
</evidence>
<dbReference type="PIRSF" id="PIRSF005426">
    <property type="entry name" value="Frp"/>
    <property type="match status" value="1"/>
</dbReference>
<dbReference type="SUPFAM" id="SSF55469">
    <property type="entry name" value="FMN-dependent nitroreductase-like"/>
    <property type="match status" value="1"/>
</dbReference>
<proteinExistence type="inferred from homology"/>
<name>A0A3S9XFJ7_9GAMM</name>
<dbReference type="PANTHER" id="PTHR43425">
    <property type="entry name" value="OXYGEN-INSENSITIVE NADPH NITROREDUCTASE"/>
    <property type="match status" value="1"/>
</dbReference>
<dbReference type="GO" id="GO:0016491">
    <property type="term" value="F:oxidoreductase activity"/>
    <property type="evidence" value="ECO:0007669"/>
    <property type="project" value="UniProtKB-UniRule"/>
</dbReference>
<evidence type="ECO:0000259" key="6">
    <source>
        <dbReference type="Pfam" id="PF00881"/>
    </source>
</evidence>
<keyword evidence="8" id="KW-1185">Reference proteome</keyword>
<accession>A0A3S9XFJ7</accession>
<gene>
    <name evidence="7" type="ORF">DM558_09900</name>
</gene>
<evidence type="ECO:0000313" key="7">
    <source>
        <dbReference type="EMBL" id="AZS51066.1"/>
    </source>
</evidence>
<dbReference type="InterPro" id="IPR029479">
    <property type="entry name" value="Nitroreductase"/>
</dbReference>
<keyword evidence="3 5" id="KW-0288">FMN</keyword>
<dbReference type="InterPro" id="IPR000415">
    <property type="entry name" value="Nitroreductase-like"/>
</dbReference>